<reference evidence="6 7" key="1">
    <citation type="submission" date="2019-02" db="EMBL/GenBank/DDBJ databases">
        <title>Deep-cultivation of Planctomycetes and their phenomic and genomic characterization uncovers novel biology.</title>
        <authorList>
            <person name="Wiegand S."/>
            <person name="Jogler M."/>
            <person name="Boedeker C."/>
            <person name="Pinto D."/>
            <person name="Vollmers J."/>
            <person name="Rivas-Marin E."/>
            <person name="Kohn T."/>
            <person name="Peeters S.H."/>
            <person name="Heuer A."/>
            <person name="Rast P."/>
            <person name="Oberbeckmann S."/>
            <person name="Bunk B."/>
            <person name="Jeske O."/>
            <person name="Meyerdierks A."/>
            <person name="Storesund J.E."/>
            <person name="Kallscheuer N."/>
            <person name="Luecker S."/>
            <person name="Lage O.M."/>
            <person name="Pohl T."/>
            <person name="Merkel B.J."/>
            <person name="Hornburger P."/>
            <person name="Mueller R.-W."/>
            <person name="Bruemmer F."/>
            <person name="Labrenz M."/>
            <person name="Spormann A.M."/>
            <person name="Op den Camp H."/>
            <person name="Overmann J."/>
            <person name="Amann R."/>
            <person name="Jetten M.S.M."/>
            <person name="Mascher T."/>
            <person name="Medema M.H."/>
            <person name="Devos D.P."/>
            <person name="Kaster A.-K."/>
            <person name="Ovreas L."/>
            <person name="Rohde M."/>
            <person name="Galperin M.Y."/>
            <person name="Jogler C."/>
        </authorList>
    </citation>
    <scope>NUCLEOTIDE SEQUENCE [LARGE SCALE GENOMIC DNA]</scope>
    <source>
        <strain evidence="6 7">K23_9</strain>
    </source>
</reference>
<dbReference type="SUPFAM" id="SSF53901">
    <property type="entry name" value="Thiolase-like"/>
    <property type="match status" value="3"/>
</dbReference>
<dbReference type="InterPro" id="IPR036291">
    <property type="entry name" value="NAD(P)-bd_dom_sf"/>
</dbReference>
<evidence type="ECO:0000256" key="1">
    <source>
        <dbReference type="ARBA" id="ARBA00022450"/>
    </source>
</evidence>
<dbReference type="InterPro" id="IPR014031">
    <property type="entry name" value="Ketoacyl_synth_C"/>
</dbReference>
<dbReference type="Pfam" id="PF13279">
    <property type="entry name" value="4HBT_2"/>
    <property type="match status" value="1"/>
</dbReference>
<dbReference type="EMBL" id="CP036526">
    <property type="protein sequence ID" value="QDT13388.1"/>
    <property type="molecule type" value="Genomic_DNA"/>
</dbReference>
<dbReference type="EC" id="2.3.1.111" evidence="6"/>
<evidence type="ECO:0000256" key="4">
    <source>
        <dbReference type="SAM" id="MobiDB-lite"/>
    </source>
</evidence>
<dbReference type="InterPro" id="IPR020841">
    <property type="entry name" value="PKS_Beta-ketoAc_synthase_dom"/>
</dbReference>
<dbReference type="InterPro" id="IPR042104">
    <property type="entry name" value="PKS_dehydratase_sf"/>
</dbReference>
<dbReference type="Pfam" id="PF08659">
    <property type="entry name" value="KR"/>
    <property type="match status" value="1"/>
</dbReference>
<dbReference type="Proteomes" id="UP000319817">
    <property type="component" value="Chromosome"/>
</dbReference>
<dbReference type="PROSITE" id="PS52004">
    <property type="entry name" value="KS3_2"/>
    <property type="match status" value="1"/>
</dbReference>
<dbReference type="SMART" id="SM00827">
    <property type="entry name" value="PKS_AT"/>
    <property type="match status" value="1"/>
</dbReference>
<keyword evidence="7" id="KW-1185">Reference proteome</keyword>
<dbReference type="InterPro" id="IPR057326">
    <property type="entry name" value="KR_dom"/>
</dbReference>
<dbReference type="SUPFAM" id="SSF52151">
    <property type="entry name" value="FabD/lysophospholipase-like"/>
    <property type="match status" value="1"/>
</dbReference>
<proteinExistence type="predicted"/>
<dbReference type="GO" id="GO:0050111">
    <property type="term" value="F:mycocerosate synthase activity"/>
    <property type="evidence" value="ECO:0007669"/>
    <property type="project" value="UniProtKB-EC"/>
</dbReference>
<dbReference type="GO" id="GO:0006633">
    <property type="term" value="P:fatty acid biosynthetic process"/>
    <property type="evidence" value="ECO:0007669"/>
    <property type="project" value="TreeGrafter"/>
</dbReference>
<keyword evidence="6" id="KW-0012">Acyltransferase</keyword>
<dbReference type="PANTHER" id="PTHR43775:SF37">
    <property type="entry name" value="SI:DKEY-61P9.11"/>
    <property type="match status" value="1"/>
</dbReference>
<dbReference type="Gene3D" id="3.10.129.10">
    <property type="entry name" value="Hotdog Thioesterase"/>
    <property type="match status" value="1"/>
</dbReference>
<evidence type="ECO:0000313" key="7">
    <source>
        <dbReference type="Proteomes" id="UP000319817"/>
    </source>
</evidence>
<name>A0A517P205_9BACT</name>
<dbReference type="CDD" id="cd00586">
    <property type="entry name" value="4HBT"/>
    <property type="match status" value="1"/>
</dbReference>
<dbReference type="InterPro" id="IPR016035">
    <property type="entry name" value="Acyl_Trfase/lysoPLipase"/>
</dbReference>
<dbReference type="Gene3D" id="3.30.70.250">
    <property type="entry name" value="Malonyl-CoA ACP transacylase, ACP-binding"/>
    <property type="match status" value="1"/>
</dbReference>
<dbReference type="SMART" id="SM00822">
    <property type="entry name" value="PKS_KR"/>
    <property type="match status" value="1"/>
</dbReference>
<dbReference type="Gene3D" id="3.40.47.10">
    <property type="match status" value="2"/>
</dbReference>
<evidence type="ECO:0000256" key="2">
    <source>
        <dbReference type="ARBA" id="ARBA00022553"/>
    </source>
</evidence>
<dbReference type="SUPFAM" id="SSF55048">
    <property type="entry name" value="Probable ACP-binding domain of malonyl-CoA ACP transacylase"/>
    <property type="match status" value="1"/>
</dbReference>
<organism evidence="6 7">
    <name type="scientific">Stieleria marina</name>
    <dbReference type="NCBI Taxonomy" id="1930275"/>
    <lineage>
        <taxon>Bacteria</taxon>
        <taxon>Pseudomonadati</taxon>
        <taxon>Planctomycetota</taxon>
        <taxon>Planctomycetia</taxon>
        <taxon>Pirellulales</taxon>
        <taxon>Pirellulaceae</taxon>
        <taxon>Stieleria</taxon>
    </lineage>
</organism>
<dbReference type="SUPFAM" id="SSF51735">
    <property type="entry name" value="NAD(P)-binding Rossmann-fold domains"/>
    <property type="match status" value="2"/>
</dbReference>
<dbReference type="InterPro" id="IPR014043">
    <property type="entry name" value="Acyl_transferase_dom"/>
</dbReference>
<dbReference type="SMART" id="SM00825">
    <property type="entry name" value="PKS_KS"/>
    <property type="match status" value="1"/>
</dbReference>
<dbReference type="Gene3D" id="3.40.50.720">
    <property type="entry name" value="NAD(P)-binding Rossmann-like Domain"/>
    <property type="match status" value="1"/>
</dbReference>
<feature type="region of interest" description="Disordered" evidence="4">
    <location>
        <begin position="544"/>
        <end position="588"/>
    </location>
</feature>
<sequence>MAFFATDYTIHFDDTMAYGGHHFLTSFKFQCAARESFLFGERIFDVPGVRDALDQVHLLTSDAYARNLHSTQLGDRVAILLTLEEWGRVSARFCYRVFDVQGRRVCAGFQTLIVADAKTGNPMPMPPALREAMDAMREIEEAPSEKSFRDRILSGGGDLDALFADEYRDAAVQFLAQRYPSPQVIGPQVIGLQVVRPQAIASPFETVSSDSVAPAEQNSDRSEAWLFSGQGAFNATLFCQRVNEFRNLTSSAQNELAQCALIAGEILGGDSQALCSGSVELCEQAVNATPTLSQVAIHLQNVLGTRLRQARGFDPSMLIGHSFGEIAAFQTAGCFDLLTGVRIVCFRARAVQKHAPADGGLLVVFAPRHRIETEIEMLGLDQVCVAGRNHEHQTVASGPVNQLAELSEFFKSAGVSTVRVPSPTSFHHPQLQTAAASWLADLRGLDFQPPKRSVYSPIGRRFVTENDDIAAVLAGQLLRPFDFQGAISDAVKAGVANFVDCGSTGSLAGLITKALPAAPQENDHANEQPTSPPQHEVLCLADKETLPGSGSRPKVELDKKSHPLPPHETQEVKSRTAAAARTSDASGQLPRLKRRGVSPVSIVGCGCILPGGASSPDQLFAAITQQQMGIIDQRDFDPHWSEDFYSETLVADRSTSHLSGRVNDADISVPAGVSASVFEKWTRSQQLLSIALSPCVESLGGAQRVVCLIGATADGFEDQDEVSSLLYAGIDPRDPDVDRRMNTARSFGRTPHNAVQEVFDRMVRPGLEVTLLDAACASSLYTVALGMRLLESGQADAVIAGGSFCPGLGNSCLFSQFRGTTSTGCRPFDAGADGVVFSEGAAIVTLRRTEDAERRGLTIHANLRGAGLSSDGRSPSANVPQSSGQILSLQRCYADYGIDPASIHAVEAHGTSTPVGDSTEVETLRRFFVDQLDAPIPIHSLKSTLGHTGWAAGTASIIAAIQYMKRGIFPAQAFHQQPSTAVENATGTLDVPHDPVPLSQTQLRIAVDGFGFGGANAHMVLESPTPVSSPSNSDVGSQTVSENDSEELVFVACQQIAPEIETYQGFRFDRNKRALPKGMLVLPELADDMDISQSLAINLASQVVSQLPNFDDQLRKETSMVLAMSGKSERGIEATTRIRTQRFRRQLSGHDRLLSALDTAYMRARPSRSYTLQCMMPNVAAGRAALLLNINGPNFVVDAGANSLEAAISSATLLLQGGRQAGTNLALVAAVEANSQSRPDGRSSVSDNPDQRTDEYAAAFGMTTKTVAKQQGWKVLSGVTEALAKLNQVADQFDSTTADPAGACNQKAQKLIEILGQQSDTAETKKAPPAATSQASASTDAECQIHAPVWVEKPAKPINWETASNRTDSFVVIVPSDADLVAELIDILPGYCSRGLVVVVGQSSESVIAGFDTSNLVAVDLDNDASRGNALDAISAFQADVITAVQTISSWERSKTLDNVAGDNDLCELLFLVAQRYLERLDDARTELWGLFVGGWNGVVHPRSGSVAGLLKSIHREIPSSRLGTLCTRRGGLAGAMQAFALERGQTELEQETIYDGNTRLVRRLRPTPIRQNSTPQVALNKDSVVVASGGARGVTAVMLESLVRDYQCTVIALGRSPLEAGPDNPDAPSVEQEFYRDYVAQNPGSSVVEMKRRFESTRARWEAHQTMESLRRMGGRVEYHVVDVTAANDVAKVVKQIAARFGKVDLLIHGAGVQFSKRLQDRTLSEFRKTYQVKVAGLNHLVDSCQRQFGKPVATHVLTSAYSVFGNDGQHDYGAANETMDRLCAMNSDGDPARWTSLAWLAWDGIGMTRGSEYRALSKQRSLSGITPEIGQQLFRDVLGGRTGSAINVPVSASEHVKYQLETVPLQLASPNSLSQGVSAGSPRMLERSIELSKVECLEFHRVRNTSTLPGAWVTDSLVGTAMQLYPDSGRIVDVTIEDMTFMRFVRQTGDCDPNLRILVEQMGDSVNAWMICDVLHPTGRVLSKDVVCASARLTFRWEANALRSCEESFQPDVSSSNGSTLVDPYCQGHHSNVDLSGAFDCLKGIQIRDRDRNAIFRPDPKCQWFGSVPALLLDAAWRVGAMYADGDHERLFVPVKIGRMTLPVNADMLFTEMSGWTIRSTAPTLADTQANWGRTEIADESGTLRILVEDASAVELS</sequence>
<dbReference type="InterPro" id="IPR013968">
    <property type="entry name" value="PKS_KR"/>
</dbReference>
<gene>
    <name evidence="6" type="primary">mas</name>
    <name evidence="6" type="ORF">K239x_54060</name>
</gene>
<dbReference type="InterPro" id="IPR029069">
    <property type="entry name" value="HotDog_dom_sf"/>
</dbReference>
<protein>
    <submittedName>
        <fullName evidence="6">Mycocerosic acid synthase</fullName>
        <ecNumber evidence="6">2.3.1.111</ecNumber>
    </submittedName>
</protein>
<dbReference type="OrthoDB" id="9803628at2"/>
<dbReference type="InterPro" id="IPR014030">
    <property type="entry name" value="Ketoacyl_synth_N"/>
</dbReference>
<evidence type="ECO:0000256" key="3">
    <source>
        <dbReference type="ARBA" id="ARBA00022679"/>
    </source>
</evidence>
<dbReference type="SUPFAM" id="SSF54637">
    <property type="entry name" value="Thioesterase/thiol ester dehydrase-isomerase"/>
    <property type="match status" value="1"/>
</dbReference>
<dbReference type="Pfam" id="PF00698">
    <property type="entry name" value="Acyl_transf_1"/>
    <property type="match status" value="1"/>
</dbReference>
<dbReference type="InterPro" id="IPR050091">
    <property type="entry name" value="PKS_NRPS_Biosynth_Enz"/>
</dbReference>
<feature type="region of interest" description="Disordered" evidence="4">
    <location>
        <begin position="1319"/>
        <end position="1340"/>
    </location>
</feature>
<keyword evidence="2" id="KW-0597">Phosphoprotein</keyword>
<dbReference type="Gene3D" id="3.40.366.10">
    <property type="entry name" value="Malonyl-Coenzyme A Acyl Carrier Protein, domain 2"/>
    <property type="match status" value="1"/>
</dbReference>
<dbReference type="InterPro" id="IPR016039">
    <property type="entry name" value="Thiolase-like"/>
</dbReference>
<dbReference type="RefSeq" id="WP_145421126.1">
    <property type="nucleotide sequence ID" value="NZ_CP036526.1"/>
</dbReference>
<evidence type="ECO:0000259" key="5">
    <source>
        <dbReference type="PROSITE" id="PS52004"/>
    </source>
</evidence>
<dbReference type="Pfam" id="PF00109">
    <property type="entry name" value="ketoacyl-synt"/>
    <property type="match status" value="2"/>
</dbReference>
<evidence type="ECO:0000313" key="6">
    <source>
        <dbReference type="EMBL" id="QDT13388.1"/>
    </source>
</evidence>
<dbReference type="CDD" id="cd00833">
    <property type="entry name" value="PKS"/>
    <property type="match status" value="1"/>
</dbReference>
<feature type="compositionally biased region" description="Low complexity" evidence="4">
    <location>
        <begin position="575"/>
        <end position="586"/>
    </location>
</feature>
<keyword evidence="3 6" id="KW-0808">Transferase</keyword>
<feature type="domain" description="Ketosynthase family 3 (KS3)" evidence="5">
    <location>
        <begin position="597"/>
        <end position="1023"/>
    </location>
</feature>
<accession>A0A517P205</accession>
<dbReference type="Pfam" id="PF02801">
    <property type="entry name" value="Ketoacyl-synt_C"/>
    <property type="match status" value="1"/>
</dbReference>
<dbReference type="PANTHER" id="PTHR43775">
    <property type="entry name" value="FATTY ACID SYNTHASE"/>
    <property type="match status" value="1"/>
</dbReference>
<dbReference type="InterPro" id="IPR016036">
    <property type="entry name" value="Malonyl_transacylase_ACP-bd"/>
</dbReference>
<dbReference type="InterPro" id="IPR001227">
    <property type="entry name" value="Ac_transferase_dom_sf"/>
</dbReference>
<dbReference type="GO" id="GO:0004312">
    <property type="term" value="F:fatty acid synthase activity"/>
    <property type="evidence" value="ECO:0007669"/>
    <property type="project" value="TreeGrafter"/>
</dbReference>
<keyword evidence="1" id="KW-0596">Phosphopantetheine</keyword>
<feature type="compositionally biased region" description="Low complexity" evidence="4">
    <location>
        <begin position="1327"/>
        <end position="1340"/>
    </location>
</feature>
<dbReference type="Gene3D" id="3.10.129.110">
    <property type="entry name" value="Polyketide synthase dehydratase"/>
    <property type="match status" value="1"/>
</dbReference>